<accession>A0A8J6IZL6</accession>
<reference evidence="2" key="1">
    <citation type="submission" date="2020-08" db="EMBL/GenBank/DDBJ databases">
        <title>Genome public.</title>
        <authorList>
            <person name="Liu C."/>
            <person name="Sun Q."/>
        </authorList>
    </citation>
    <scope>NUCLEOTIDE SEQUENCE</scope>
    <source>
        <strain evidence="2">NSJ-51</strain>
    </source>
</reference>
<evidence type="ECO:0000313" key="2">
    <source>
        <dbReference type="EMBL" id="MBC5732607.1"/>
    </source>
</evidence>
<feature type="region of interest" description="Disordered" evidence="1">
    <location>
        <begin position="50"/>
        <end position="89"/>
    </location>
</feature>
<organism evidence="2 3">
    <name type="scientific">Lawsonibacter hominis</name>
    <dbReference type="NCBI Taxonomy" id="2763053"/>
    <lineage>
        <taxon>Bacteria</taxon>
        <taxon>Bacillati</taxon>
        <taxon>Bacillota</taxon>
        <taxon>Clostridia</taxon>
        <taxon>Eubacteriales</taxon>
        <taxon>Oscillospiraceae</taxon>
        <taxon>Lawsonibacter</taxon>
    </lineage>
</organism>
<gene>
    <name evidence="2" type="ORF">H8S57_02550</name>
</gene>
<sequence length="140" mass="15339">MTSIVHDVSYSIAGSFETGKTGSKQKINQQFTELLILYYNVKDDLPLTRYPKSRQRSTAARGDSRTALRRATRSGASVDRAPSAASPFAAVPGATGALPALLLNSRDLCYANNAYGIEILKIVPQFEESCQQNRDVRIDK</sequence>
<dbReference type="EMBL" id="JACOPP010000002">
    <property type="protein sequence ID" value="MBC5732607.1"/>
    <property type="molecule type" value="Genomic_DNA"/>
</dbReference>
<comment type="caution">
    <text evidence="2">The sequence shown here is derived from an EMBL/GenBank/DDBJ whole genome shotgun (WGS) entry which is preliminary data.</text>
</comment>
<name>A0A8J6IZL6_9FIRM</name>
<dbReference type="Proteomes" id="UP000661435">
    <property type="component" value="Unassembled WGS sequence"/>
</dbReference>
<proteinExistence type="predicted"/>
<dbReference type="AlphaFoldDB" id="A0A8J6IZL6"/>
<protein>
    <submittedName>
        <fullName evidence="2">Uncharacterized protein</fullName>
    </submittedName>
</protein>
<evidence type="ECO:0000256" key="1">
    <source>
        <dbReference type="SAM" id="MobiDB-lite"/>
    </source>
</evidence>
<evidence type="ECO:0000313" key="3">
    <source>
        <dbReference type="Proteomes" id="UP000661435"/>
    </source>
</evidence>
<keyword evidence="3" id="KW-1185">Reference proteome</keyword>